<dbReference type="InterPro" id="IPR029058">
    <property type="entry name" value="AB_hydrolase_fold"/>
</dbReference>
<dbReference type="Proteomes" id="UP001596303">
    <property type="component" value="Unassembled WGS sequence"/>
</dbReference>
<proteinExistence type="predicted"/>
<dbReference type="InterPro" id="IPR000383">
    <property type="entry name" value="Xaa-Pro-like_dom"/>
</dbReference>
<evidence type="ECO:0000313" key="4">
    <source>
        <dbReference type="Proteomes" id="UP001596303"/>
    </source>
</evidence>
<name>A0ABW1S5X5_9PROT</name>
<dbReference type="InterPro" id="IPR008979">
    <property type="entry name" value="Galactose-bd-like_sf"/>
</dbReference>
<accession>A0ABW1S5X5</accession>
<dbReference type="EMBL" id="JBHSSW010000003">
    <property type="protein sequence ID" value="MFC6196903.1"/>
    <property type="molecule type" value="Genomic_DNA"/>
</dbReference>
<evidence type="ECO:0000313" key="3">
    <source>
        <dbReference type="EMBL" id="MFC6196903.1"/>
    </source>
</evidence>
<keyword evidence="4" id="KW-1185">Reference proteome</keyword>
<dbReference type="InterPro" id="IPR013736">
    <property type="entry name" value="Xaa-Pro_dipept_C"/>
</dbReference>
<dbReference type="Pfam" id="PF02129">
    <property type="entry name" value="Peptidase_S15"/>
    <property type="match status" value="1"/>
</dbReference>
<dbReference type="RefSeq" id="WP_377374941.1">
    <property type="nucleotide sequence ID" value="NZ_JBHSSW010000003.1"/>
</dbReference>
<dbReference type="Gene3D" id="2.60.120.260">
    <property type="entry name" value="Galactose-binding domain-like"/>
    <property type="match status" value="1"/>
</dbReference>
<evidence type="ECO:0000256" key="1">
    <source>
        <dbReference type="ARBA" id="ARBA00022801"/>
    </source>
</evidence>
<organism evidence="3 4">
    <name type="scientific">Ponticaulis profundi</name>
    <dbReference type="NCBI Taxonomy" id="2665222"/>
    <lineage>
        <taxon>Bacteria</taxon>
        <taxon>Pseudomonadati</taxon>
        <taxon>Pseudomonadota</taxon>
        <taxon>Alphaproteobacteria</taxon>
        <taxon>Hyphomonadales</taxon>
        <taxon>Hyphomonadaceae</taxon>
        <taxon>Ponticaulis</taxon>
    </lineage>
</organism>
<feature type="domain" description="Xaa-Pro dipeptidyl-peptidase C-terminal" evidence="2">
    <location>
        <begin position="336"/>
        <end position="567"/>
    </location>
</feature>
<dbReference type="InterPro" id="IPR005674">
    <property type="entry name" value="CocE/Ser_esterase"/>
</dbReference>
<reference evidence="4" key="1">
    <citation type="journal article" date="2019" name="Int. J. Syst. Evol. Microbiol.">
        <title>The Global Catalogue of Microorganisms (GCM) 10K type strain sequencing project: providing services to taxonomists for standard genome sequencing and annotation.</title>
        <authorList>
            <consortium name="The Broad Institute Genomics Platform"/>
            <consortium name="The Broad Institute Genome Sequencing Center for Infectious Disease"/>
            <person name="Wu L."/>
            <person name="Ma J."/>
        </authorList>
    </citation>
    <scope>NUCLEOTIDE SEQUENCE [LARGE SCALE GENOMIC DNA]</scope>
    <source>
        <strain evidence="4">CGMCC-1.15741</strain>
    </source>
</reference>
<dbReference type="SUPFAM" id="SSF49785">
    <property type="entry name" value="Galactose-binding domain-like"/>
    <property type="match status" value="1"/>
</dbReference>
<protein>
    <submittedName>
        <fullName evidence="3">CocE/NonD family hydrolase</fullName>
    </submittedName>
</protein>
<dbReference type="GO" id="GO:0016787">
    <property type="term" value="F:hydrolase activity"/>
    <property type="evidence" value="ECO:0007669"/>
    <property type="project" value="UniProtKB-KW"/>
</dbReference>
<comment type="caution">
    <text evidence="3">The sequence shown here is derived from an EMBL/GenBank/DDBJ whole genome shotgun (WGS) entry which is preliminary data.</text>
</comment>
<dbReference type="SUPFAM" id="SSF53474">
    <property type="entry name" value="alpha/beta-Hydrolases"/>
    <property type="match status" value="1"/>
</dbReference>
<keyword evidence="1 3" id="KW-0378">Hydrolase</keyword>
<dbReference type="Pfam" id="PF08530">
    <property type="entry name" value="PepX_C"/>
    <property type="match status" value="1"/>
</dbReference>
<dbReference type="SMART" id="SM00939">
    <property type="entry name" value="PepX_C"/>
    <property type="match status" value="1"/>
</dbReference>
<gene>
    <name evidence="3" type="ORF">ACFQDM_02375</name>
</gene>
<evidence type="ECO:0000259" key="2">
    <source>
        <dbReference type="SMART" id="SM00939"/>
    </source>
</evidence>
<dbReference type="Gene3D" id="1.10.3020.10">
    <property type="entry name" value="alpha-amino acid ester hydrolase ( Helical cap domain)"/>
    <property type="match status" value="1"/>
</dbReference>
<dbReference type="NCBIfam" id="TIGR00976">
    <property type="entry name" value="CocE_NonD"/>
    <property type="match status" value="1"/>
</dbReference>
<sequence length="582" mass="64083">MTRLRTVGLAVLSVLLLAALMVFLFRGMIGSAFITHFTKDFIGPRPAFETSARPVTSEWVEMRDGTQLFTRVYLPKGEGPWPTLLVRDAYQFQRFLTCHYYVRYGFACVHQDVRGQGESEGEWYPIKHEASDGQDTLSWLLQQDFQDGNLALIGGSYLGLAQWAVAASLPEEVKTIVPTTSHGDFYEMIYRNGNFTQGVAGLWAAEIFYPLAEKQDAADRWMAEIVPVRPANDAPRDLFKGAWASYADYIAHPDKADPYWQQDFYTDLRGAHHSVDVPVLWIARWHDFFLEGTLSNFTELPSRDESLLLIQPGQHAGLTADLNYNNIDFTEFATTLDWLNHHLKGAPLPDDLSGRVVYYENGADAWGAGDVWPPEGGESLSLHLTQLSDASHCGGVLSSRMPEGDAAPARFSYDPARPVPTKGGAFMLNPNFAPSAVTEQGDEACARDDVLNFRSDAFANGLHIAGDIRVDLAISTSAPDTIFTVKLSEVFADGRVWNIRDDITTLSAAGVTGPGEAEITLDLAPIDWVLQPGSKLRLDISSSNFPAFPAHSNKSGLWSDVESVELADQMVAGGVLSLSVIR</sequence>
<dbReference type="Gene3D" id="3.40.50.1820">
    <property type="entry name" value="alpha/beta hydrolase"/>
    <property type="match status" value="1"/>
</dbReference>